<name>G4Z3U2_PHYSP</name>
<dbReference type="GeneID" id="20645857"/>
<reference evidence="2 3" key="1">
    <citation type="journal article" date="2006" name="Science">
        <title>Phytophthora genome sequences uncover evolutionary origins and mechanisms of pathogenesis.</title>
        <authorList>
            <person name="Tyler B.M."/>
            <person name="Tripathy S."/>
            <person name="Zhang X."/>
            <person name="Dehal P."/>
            <person name="Jiang R.H."/>
            <person name="Aerts A."/>
            <person name="Arredondo F.D."/>
            <person name="Baxter L."/>
            <person name="Bensasson D."/>
            <person name="Beynon J.L."/>
            <person name="Chapman J."/>
            <person name="Damasceno C.M."/>
            <person name="Dorrance A.E."/>
            <person name="Dou D."/>
            <person name="Dickerman A.W."/>
            <person name="Dubchak I.L."/>
            <person name="Garbelotto M."/>
            <person name="Gijzen M."/>
            <person name="Gordon S.G."/>
            <person name="Govers F."/>
            <person name="Grunwald N.J."/>
            <person name="Huang W."/>
            <person name="Ivors K.L."/>
            <person name="Jones R.W."/>
            <person name="Kamoun S."/>
            <person name="Krampis K."/>
            <person name="Lamour K.H."/>
            <person name="Lee M.K."/>
            <person name="McDonald W.H."/>
            <person name="Medina M."/>
            <person name="Meijer H.J."/>
            <person name="Nordberg E.K."/>
            <person name="Maclean D.J."/>
            <person name="Ospina-Giraldo M.D."/>
            <person name="Morris P.F."/>
            <person name="Phuntumart V."/>
            <person name="Putnam N.H."/>
            <person name="Rash S."/>
            <person name="Rose J.K."/>
            <person name="Sakihama Y."/>
            <person name="Salamov A.A."/>
            <person name="Savidor A."/>
            <person name="Scheuring C.F."/>
            <person name="Smith B.M."/>
            <person name="Sobral B.W."/>
            <person name="Terry A."/>
            <person name="Torto-Alalibo T.A."/>
            <person name="Win J."/>
            <person name="Xu Z."/>
            <person name="Zhang H."/>
            <person name="Grigoriev I.V."/>
            <person name="Rokhsar D.S."/>
            <person name="Boore J.L."/>
        </authorList>
    </citation>
    <scope>NUCLEOTIDE SEQUENCE [LARGE SCALE GENOMIC DNA]</scope>
    <source>
        <strain evidence="2 3">P6497</strain>
    </source>
</reference>
<evidence type="ECO:0000313" key="3">
    <source>
        <dbReference type="Proteomes" id="UP000002640"/>
    </source>
</evidence>
<dbReference type="STRING" id="1094619.G4Z3U2"/>
<dbReference type="EMBL" id="JH159153">
    <property type="protein sequence ID" value="EGZ20801.1"/>
    <property type="molecule type" value="Genomic_DNA"/>
</dbReference>
<dbReference type="SUPFAM" id="SSF90257">
    <property type="entry name" value="Myosin rod fragments"/>
    <property type="match status" value="1"/>
</dbReference>
<feature type="coiled-coil region" evidence="1">
    <location>
        <begin position="52"/>
        <end position="107"/>
    </location>
</feature>
<keyword evidence="3" id="KW-1185">Reference proteome</keyword>
<evidence type="ECO:0000313" key="2">
    <source>
        <dbReference type="EMBL" id="EGZ20801.1"/>
    </source>
</evidence>
<gene>
    <name evidence="2" type="ORF">PHYSODRAFT_328875</name>
</gene>
<dbReference type="RefSeq" id="XP_009523518.1">
    <property type="nucleotide sequence ID" value="XM_009525223.1"/>
</dbReference>
<evidence type="ECO:0000256" key="1">
    <source>
        <dbReference type="SAM" id="Coils"/>
    </source>
</evidence>
<dbReference type="InParanoid" id="G4Z3U2"/>
<protein>
    <submittedName>
        <fullName evidence="2">Uncharacterized protein</fullName>
    </submittedName>
</protein>
<dbReference type="Gene3D" id="1.20.5.340">
    <property type="match status" value="1"/>
</dbReference>
<keyword evidence="1" id="KW-0175">Coiled coil</keyword>
<accession>G4Z3U2</accession>
<sequence length="118" mass="13263">MAVQLRSGKTCMTPTVAQEVHRAQQRTKKIAAKGTHDSAIIVETAHGYTAHIQALQQQQSDLASELQAAEDAYADLSKNYEQLNAMYDELREMYDELKLHADRLEQEVAAAFEGYFCN</sequence>
<dbReference type="AlphaFoldDB" id="G4Z3U2"/>
<organism evidence="2 3">
    <name type="scientific">Phytophthora sojae (strain P6497)</name>
    <name type="common">Soybean stem and root rot agent</name>
    <name type="synonym">Phytophthora megasperma f. sp. glycines</name>
    <dbReference type="NCBI Taxonomy" id="1094619"/>
    <lineage>
        <taxon>Eukaryota</taxon>
        <taxon>Sar</taxon>
        <taxon>Stramenopiles</taxon>
        <taxon>Oomycota</taxon>
        <taxon>Peronosporomycetes</taxon>
        <taxon>Peronosporales</taxon>
        <taxon>Peronosporaceae</taxon>
        <taxon>Phytophthora</taxon>
    </lineage>
</organism>
<dbReference type="SMR" id="G4Z3U2"/>
<dbReference type="Proteomes" id="UP000002640">
    <property type="component" value="Unassembled WGS sequence"/>
</dbReference>
<proteinExistence type="predicted"/>
<dbReference type="KEGG" id="psoj:PHYSODRAFT_328875"/>